<reference evidence="3 4" key="1">
    <citation type="submission" date="2016-10" db="EMBL/GenBank/DDBJ databases">
        <authorList>
            <person name="de Groot N.N."/>
        </authorList>
    </citation>
    <scope>NUCLEOTIDE SEQUENCE [LARGE SCALE GENOMIC DNA]</scope>
    <source>
        <strain evidence="3 4">CGMCC 1.7059</strain>
    </source>
</reference>
<evidence type="ECO:0000313" key="4">
    <source>
        <dbReference type="Proteomes" id="UP000199675"/>
    </source>
</evidence>
<dbReference type="RefSeq" id="WP_091811278.1">
    <property type="nucleotide sequence ID" value="NZ_FNNE01000001.1"/>
</dbReference>
<dbReference type="PANTHER" id="PTHR33840">
    <property type="match status" value="1"/>
</dbReference>
<feature type="domain" description="PilZ" evidence="1">
    <location>
        <begin position="349"/>
        <end position="427"/>
    </location>
</feature>
<dbReference type="Proteomes" id="UP000199675">
    <property type="component" value="Unassembled WGS sequence"/>
</dbReference>
<gene>
    <name evidence="3" type="ORF">SAMN04487960_101427</name>
</gene>
<dbReference type="Pfam" id="PF07238">
    <property type="entry name" value="PilZ"/>
    <property type="match status" value="1"/>
</dbReference>
<dbReference type="Pfam" id="PF09994">
    <property type="entry name" value="T6SS_Tle1-like_cat"/>
    <property type="match status" value="1"/>
</dbReference>
<dbReference type="InterPro" id="IPR018712">
    <property type="entry name" value="Tle1-like_cat"/>
</dbReference>
<name>A0A1H2R5W9_9GAMM</name>
<protein>
    <submittedName>
        <fullName evidence="3">PilZ domain-containing protein</fullName>
    </submittedName>
</protein>
<evidence type="ECO:0000259" key="1">
    <source>
        <dbReference type="Pfam" id="PF07238"/>
    </source>
</evidence>
<dbReference type="SUPFAM" id="SSF141371">
    <property type="entry name" value="PilZ domain-like"/>
    <property type="match status" value="1"/>
</dbReference>
<feature type="domain" description="T6SS Phospholipase effector Tle1-like catalytic" evidence="2">
    <location>
        <begin position="5"/>
        <end position="248"/>
    </location>
</feature>
<proteinExistence type="predicted"/>
<organism evidence="3 4">
    <name type="scientific">Marinobacter mobilis</name>
    <dbReference type="NCBI Taxonomy" id="488533"/>
    <lineage>
        <taxon>Bacteria</taxon>
        <taxon>Pseudomonadati</taxon>
        <taxon>Pseudomonadota</taxon>
        <taxon>Gammaproteobacteria</taxon>
        <taxon>Pseudomonadales</taxon>
        <taxon>Marinobacteraceae</taxon>
        <taxon>Marinobacter</taxon>
    </lineage>
</organism>
<dbReference type="GO" id="GO:0035438">
    <property type="term" value="F:cyclic-di-GMP binding"/>
    <property type="evidence" value="ECO:0007669"/>
    <property type="project" value="InterPro"/>
</dbReference>
<accession>A0A1H2R5W9</accession>
<dbReference type="PANTHER" id="PTHR33840:SF1">
    <property type="entry name" value="TLE1 PHOSPHOLIPASE DOMAIN-CONTAINING PROTEIN"/>
    <property type="match status" value="1"/>
</dbReference>
<evidence type="ECO:0000259" key="2">
    <source>
        <dbReference type="Pfam" id="PF09994"/>
    </source>
</evidence>
<dbReference type="InterPro" id="IPR029058">
    <property type="entry name" value="AB_hydrolase_fold"/>
</dbReference>
<sequence>MISSKRIIICCDGTWNQPDVDPTNVVKMVRSIKPMADDGAQQVVFYDQGVGTGSKTDKLIGGAFGKGLAKNVLDCYRFLVHNYHDGDEIYAIGFSRGAYTARAFAGFVYAVGLMEKSELETLPQAYRYYRTEPGKRPASRYDENNRPTIRMVGVWDTVGALGAPTPLLRKATRNWVGFFNTHISPIIEHAYQALALDEQREPFLPDLWTGTVEPHQTVEQCWFRGVHSDIGGGYKDCGLSDIALFWMAGKAQELGLDLDTRYLQHIGHPNPNMAAHDSFSAGYRLLEMLKFERGIRSVYGDPDHPPLNVTIHDTVMASIRSGHYLPQNLDFPFPGEVIDEPVSDHEYQERRHQQRHTVTNVEAELALAPDAQPLSCELLDYSLEGGIRIRTNHPIQQGAKVQIASDFFDPTEAVCVWKSDQEHGLAFSKAA</sequence>
<dbReference type="SUPFAM" id="SSF53474">
    <property type="entry name" value="alpha/beta-Hydrolases"/>
    <property type="match status" value="1"/>
</dbReference>
<dbReference type="AlphaFoldDB" id="A0A1H2R5W9"/>
<dbReference type="InterPro" id="IPR009875">
    <property type="entry name" value="PilZ_domain"/>
</dbReference>
<keyword evidence="4" id="KW-1185">Reference proteome</keyword>
<evidence type="ECO:0000313" key="3">
    <source>
        <dbReference type="EMBL" id="SDW14797.1"/>
    </source>
</evidence>
<dbReference type="EMBL" id="FNNE01000001">
    <property type="protein sequence ID" value="SDW14797.1"/>
    <property type="molecule type" value="Genomic_DNA"/>
</dbReference>
<dbReference type="OrthoDB" id="4378831at2"/>